<dbReference type="KEGG" id="pab:PABs5594"/>
<keyword evidence="3" id="KW-1185">Reference proteome</keyword>
<protein>
    <recommendedName>
        <fullName evidence="1">TRAM domain-containing protein</fullName>
    </recommendedName>
</protein>
<dbReference type="Gene3D" id="2.40.50.140">
    <property type="entry name" value="Nucleic acid-binding proteins"/>
    <property type="match status" value="1"/>
</dbReference>
<dbReference type="PATRIC" id="fig|272844.11.peg.1184"/>
<organism evidence="2 3">
    <name type="scientific">Pyrococcus abyssi (strain GE5 / Orsay)</name>
    <dbReference type="NCBI Taxonomy" id="272844"/>
    <lineage>
        <taxon>Archaea</taxon>
        <taxon>Methanobacteriati</taxon>
        <taxon>Methanobacteriota</taxon>
        <taxon>Thermococci</taxon>
        <taxon>Thermococcales</taxon>
        <taxon>Thermococcaceae</taxon>
        <taxon>Pyrococcus</taxon>
    </lineage>
</organism>
<name>Q8J2X1_PYRAB</name>
<dbReference type="PhylomeDB" id="Q8J2X1"/>
<dbReference type="PROSITE" id="PS50926">
    <property type="entry name" value="TRAM"/>
    <property type="match status" value="1"/>
</dbReference>
<feature type="domain" description="TRAM" evidence="1">
    <location>
        <begin position="33"/>
        <end position="91"/>
    </location>
</feature>
<dbReference type="SUPFAM" id="SSF50249">
    <property type="entry name" value="Nucleic acid-binding proteins"/>
    <property type="match status" value="1"/>
</dbReference>
<evidence type="ECO:0000313" key="3">
    <source>
        <dbReference type="Proteomes" id="UP000000810"/>
    </source>
</evidence>
<sequence>MSCPSWMDVLEMYGGKGGKRKFTGDKGRRMEAPVKVGERYKVKIESMGKGGDGIARIKGFVIFVPHTKVGDEVEIVINSVKKRFAFAEIIE</sequence>
<dbReference type="Proteomes" id="UP000000810">
    <property type="component" value="Chromosome"/>
</dbReference>
<dbReference type="STRING" id="272844.PABs5594"/>
<dbReference type="EMBL" id="AJ248286">
    <property type="protein sequence ID" value="CAD55668.1"/>
    <property type="molecule type" value="Genomic_DNA"/>
</dbReference>
<accession>Q8J2X1</accession>
<reference evidence="2 3" key="1">
    <citation type="journal article" date="2003" name="Mol. Microbiol.">
        <title>An integrated analysis of the genome of the hyperthermophilic archaeon Pyrococcus abyssi.</title>
        <authorList>
            <person name="Cohen G."/>
            <person name="Barbe V."/>
            <person name="Flament D."/>
            <person name="Galperin M."/>
            <person name="Heilig R."/>
            <person name="Ripp R."/>
            <person name="Lecompte O."/>
            <person name="Prieur D."/>
            <person name="Poch O."/>
            <person name="Quellerou J."/>
            <person name="Thierry J.C."/>
            <person name="Van der Oost J."/>
            <person name="Weissenbach J."/>
            <person name="Zivanovic Y."/>
            <person name="Forterre P."/>
        </authorList>
    </citation>
    <scope>NUCLEOTIDE SEQUENCE [LARGE SCALE GENOMIC DNA]</scope>
    <source>
        <strain evidence="3">GE5 / Orsay</strain>
    </source>
</reference>
<dbReference type="AlphaFoldDB" id="Q8J2X1"/>
<proteinExistence type="predicted"/>
<gene>
    <name evidence="2" type="ORF">PABs5594</name>
</gene>
<dbReference type="InterPro" id="IPR002792">
    <property type="entry name" value="TRAM_dom"/>
</dbReference>
<dbReference type="Pfam" id="PF01938">
    <property type="entry name" value="TRAM"/>
    <property type="match status" value="1"/>
</dbReference>
<dbReference type="HOGENOM" id="CLU_182721_0_0_2"/>
<evidence type="ECO:0000259" key="1">
    <source>
        <dbReference type="PROSITE" id="PS50926"/>
    </source>
</evidence>
<dbReference type="InterPro" id="IPR012340">
    <property type="entry name" value="NA-bd_OB-fold"/>
</dbReference>
<evidence type="ECO:0000313" key="2">
    <source>
        <dbReference type="EMBL" id="CAD55668.1"/>
    </source>
</evidence>